<dbReference type="PANTHER" id="PTHR11388">
    <property type="entry name" value="ORGANIC ANION TRANSPORTER"/>
    <property type="match status" value="1"/>
</dbReference>
<dbReference type="Pfam" id="PF03137">
    <property type="entry name" value="OATP"/>
    <property type="match status" value="1"/>
</dbReference>
<evidence type="ECO:0000256" key="2">
    <source>
        <dbReference type="ARBA" id="ARBA00023157"/>
    </source>
</evidence>
<dbReference type="InterPro" id="IPR036259">
    <property type="entry name" value="MFS_trans_sf"/>
</dbReference>
<gene>
    <name evidence="4" type="ORF">NDU88_005375</name>
</gene>
<organism evidence="4 5">
    <name type="scientific">Pleurodeles waltl</name>
    <name type="common">Iberian ribbed newt</name>
    <dbReference type="NCBI Taxonomy" id="8319"/>
    <lineage>
        <taxon>Eukaryota</taxon>
        <taxon>Metazoa</taxon>
        <taxon>Chordata</taxon>
        <taxon>Craniata</taxon>
        <taxon>Vertebrata</taxon>
        <taxon>Euteleostomi</taxon>
        <taxon>Amphibia</taxon>
        <taxon>Batrachia</taxon>
        <taxon>Caudata</taxon>
        <taxon>Salamandroidea</taxon>
        <taxon>Salamandridae</taxon>
        <taxon>Pleurodelinae</taxon>
        <taxon>Pleurodeles</taxon>
    </lineage>
</organism>
<evidence type="ECO:0000313" key="5">
    <source>
        <dbReference type="Proteomes" id="UP001066276"/>
    </source>
</evidence>
<keyword evidence="2" id="KW-1015">Disulfide bond</keyword>
<keyword evidence="5" id="KW-1185">Reference proteome</keyword>
<evidence type="ECO:0000256" key="3">
    <source>
        <dbReference type="SAM" id="Phobius"/>
    </source>
</evidence>
<dbReference type="GO" id="GO:0015125">
    <property type="term" value="F:bile acid transmembrane transporter activity"/>
    <property type="evidence" value="ECO:0007669"/>
    <property type="project" value="TreeGrafter"/>
</dbReference>
<dbReference type="AlphaFoldDB" id="A0AAV7SLK8"/>
<keyword evidence="3" id="KW-0812">Transmembrane</keyword>
<dbReference type="GO" id="GO:0016323">
    <property type="term" value="C:basolateral plasma membrane"/>
    <property type="evidence" value="ECO:0007669"/>
    <property type="project" value="TreeGrafter"/>
</dbReference>
<comment type="caution">
    <text evidence="4">The sequence shown here is derived from an EMBL/GenBank/DDBJ whole genome shotgun (WGS) entry which is preliminary data.</text>
</comment>
<comment type="subcellular location">
    <subcellularLocation>
        <location evidence="1">Membrane</location>
        <topology evidence="1">Multi-pass membrane protein</topology>
    </subcellularLocation>
</comment>
<feature type="transmembrane region" description="Helical" evidence="3">
    <location>
        <begin position="36"/>
        <end position="60"/>
    </location>
</feature>
<sequence length="121" mass="12816">VLTNCSCIATPGLPFNNATAVPGHCPREEACDTMLLYFLIISLFCCLIYSFGAMPGYMVLIRSLKPEEKSLGLGIHLLAARALGGIPSPIIFGVLADITCLTWGTTSCGEPGACRIYDSDA</sequence>
<evidence type="ECO:0000256" key="1">
    <source>
        <dbReference type="ARBA" id="ARBA00004141"/>
    </source>
</evidence>
<dbReference type="Proteomes" id="UP001066276">
    <property type="component" value="Chromosome 4_2"/>
</dbReference>
<dbReference type="SUPFAM" id="SSF103473">
    <property type="entry name" value="MFS general substrate transporter"/>
    <property type="match status" value="1"/>
</dbReference>
<proteinExistence type="predicted"/>
<evidence type="ECO:0000313" key="4">
    <source>
        <dbReference type="EMBL" id="KAJ1164943.1"/>
    </source>
</evidence>
<keyword evidence="3" id="KW-0472">Membrane</keyword>
<dbReference type="GO" id="GO:0015347">
    <property type="term" value="F:sodium-independent organic anion transmembrane transporter activity"/>
    <property type="evidence" value="ECO:0007669"/>
    <property type="project" value="TreeGrafter"/>
</dbReference>
<dbReference type="InterPro" id="IPR004156">
    <property type="entry name" value="OATP"/>
</dbReference>
<reference evidence="4" key="1">
    <citation type="journal article" date="2022" name="bioRxiv">
        <title>Sequencing and chromosome-scale assembly of the giantPleurodeles waltlgenome.</title>
        <authorList>
            <person name="Brown T."/>
            <person name="Elewa A."/>
            <person name="Iarovenko S."/>
            <person name="Subramanian E."/>
            <person name="Araus A.J."/>
            <person name="Petzold A."/>
            <person name="Susuki M."/>
            <person name="Suzuki K.-i.T."/>
            <person name="Hayashi T."/>
            <person name="Toyoda A."/>
            <person name="Oliveira C."/>
            <person name="Osipova E."/>
            <person name="Leigh N.D."/>
            <person name="Simon A."/>
            <person name="Yun M.H."/>
        </authorList>
    </citation>
    <scope>NUCLEOTIDE SEQUENCE</scope>
    <source>
        <strain evidence="4">20211129_DDA</strain>
        <tissue evidence="4">Liver</tissue>
    </source>
</reference>
<protein>
    <submittedName>
        <fullName evidence="4">Uncharacterized protein</fullName>
    </submittedName>
</protein>
<feature type="non-terminal residue" evidence="4">
    <location>
        <position position="121"/>
    </location>
</feature>
<feature type="non-terminal residue" evidence="4">
    <location>
        <position position="1"/>
    </location>
</feature>
<dbReference type="PANTHER" id="PTHR11388:SF16">
    <property type="entry name" value="SOLUTE CARRIER ORGANIC ANION TRANSPORTER FAMILY MEMBER 1A2"/>
    <property type="match status" value="1"/>
</dbReference>
<dbReference type="EMBL" id="JANPWB010000008">
    <property type="protein sequence ID" value="KAJ1164943.1"/>
    <property type="molecule type" value="Genomic_DNA"/>
</dbReference>
<dbReference type="GO" id="GO:0043252">
    <property type="term" value="P:sodium-independent organic anion transport"/>
    <property type="evidence" value="ECO:0007669"/>
    <property type="project" value="TreeGrafter"/>
</dbReference>
<name>A0AAV7SLK8_PLEWA</name>
<keyword evidence="3" id="KW-1133">Transmembrane helix</keyword>
<accession>A0AAV7SLK8</accession>